<dbReference type="VEuPathDB" id="FungiDB:ASPWEDRAFT_58229"/>
<evidence type="ECO:0008006" key="4">
    <source>
        <dbReference type="Google" id="ProtNLM"/>
    </source>
</evidence>
<proteinExistence type="predicted"/>
<feature type="chain" id="PRO_5012657045" description="Dipeptidylpeptidase IV N-terminal domain-containing protein" evidence="1">
    <location>
        <begin position="22"/>
        <end position="651"/>
    </location>
</feature>
<evidence type="ECO:0000313" key="3">
    <source>
        <dbReference type="Proteomes" id="UP000184383"/>
    </source>
</evidence>
<evidence type="ECO:0000313" key="2">
    <source>
        <dbReference type="EMBL" id="OJJ36276.1"/>
    </source>
</evidence>
<name>A0A1L9RMW6_ASPWE</name>
<dbReference type="PANTHER" id="PTHR32161:SF8">
    <property type="entry name" value="DPP6 N-TERMINAL DOMAIN-LIKE PROTEIN"/>
    <property type="match status" value="1"/>
</dbReference>
<dbReference type="SUPFAM" id="SSF82171">
    <property type="entry name" value="DPP6 N-terminal domain-like"/>
    <property type="match status" value="1"/>
</dbReference>
<dbReference type="AlphaFoldDB" id="A0A1L9RMW6"/>
<dbReference type="RefSeq" id="XP_040689952.1">
    <property type="nucleotide sequence ID" value="XM_040838368.1"/>
</dbReference>
<dbReference type="OrthoDB" id="43744at2759"/>
<reference evidence="3" key="1">
    <citation type="journal article" date="2017" name="Genome Biol.">
        <title>Comparative genomics reveals high biological diversity and specific adaptations in the industrially and medically important fungal genus Aspergillus.</title>
        <authorList>
            <person name="de Vries R.P."/>
            <person name="Riley R."/>
            <person name="Wiebenga A."/>
            <person name="Aguilar-Osorio G."/>
            <person name="Amillis S."/>
            <person name="Uchima C.A."/>
            <person name="Anderluh G."/>
            <person name="Asadollahi M."/>
            <person name="Askin M."/>
            <person name="Barry K."/>
            <person name="Battaglia E."/>
            <person name="Bayram O."/>
            <person name="Benocci T."/>
            <person name="Braus-Stromeyer S.A."/>
            <person name="Caldana C."/>
            <person name="Canovas D."/>
            <person name="Cerqueira G.C."/>
            <person name="Chen F."/>
            <person name="Chen W."/>
            <person name="Choi C."/>
            <person name="Clum A."/>
            <person name="Dos Santos R.A."/>
            <person name="Damasio A.R."/>
            <person name="Diallinas G."/>
            <person name="Emri T."/>
            <person name="Fekete E."/>
            <person name="Flipphi M."/>
            <person name="Freyberg S."/>
            <person name="Gallo A."/>
            <person name="Gournas C."/>
            <person name="Habgood R."/>
            <person name="Hainaut M."/>
            <person name="Harispe M.L."/>
            <person name="Henrissat B."/>
            <person name="Hilden K.S."/>
            <person name="Hope R."/>
            <person name="Hossain A."/>
            <person name="Karabika E."/>
            <person name="Karaffa L."/>
            <person name="Karanyi Z."/>
            <person name="Krasevec N."/>
            <person name="Kuo A."/>
            <person name="Kusch H."/>
            <person name="LaButti K."/>
            <person name="Lagendijk E.L."/>
            <person name="Lapidus A."/>
            <person name="Levasseur A."/>
            <person name="Lindquist E."/>
            <person name="Lipzen A."/>
            <person name="Logrieco A.F."/>
            <person name="MacCabe A."/>
            <person name="Maekelae M.R."/>
            <person name="Malavazi I."/>
            <person name="Melin P."/>
            <person name="Meyer V."/>
            <person name="Mielnichuk N."/>
            <person name="Miskei M."/>
            <person name="Molnar A.P."/>
            <person name="Mule G."/>
            <person name="Ngan C.Y."/>
            <person name="Orejas M."/>
            <person name="Orosz E."/>
            <person name="Ouedraogo J.P."/>
            <person name="Overkamp K.M."/>
            <person name="Park H.-S."/>
            <person name="Perrone G."/>
            <person name="Piumi F."/>
            <person name="Punt P.J."/>
            <person name="Ram A.F."/>
            <person name="Ramon A."/>
            <person name="Rauscher S."/>
            <person name="Record E."/>
            <person name="Riano-Pachon D.M."/>
            <person name="Robert V."/>
            <person name="Roehrig J."/>
            <person name="Ruller R."/>
            <person name="Salamov A."/>
            <person name="Salih N.S."/>
            <person name="Samson R.A."/>
            <person name="Sandor E."/>
            <person name="Sanguinetti M."/>
            <person name="Schuetze T."/>
            <person name="Sepcic K."/>
            <person name="Shelest E."/>
            <person name="Sherlock G."/>
            <person name="Sophianopoulou V."/>
            <person name="Squina F.M."/>
            <person name="Sun H."/>
            <person name="Susca A."/>
            <person name="Todd R.B."/>
            <person name="Tsang A."/>
            <person name="Unkles S.E."/>
            <person name="van de Wiele N."/>
            <person name="van Rossen-Uffink D."/>
            <person name="Oliveira J.V."/>
            <person name="Vesth T.C."/>
            <person name="Visser J."/>
            <person name="Yu J.-H."/>
            <person name="Zhou M."/>
            <person name="Andersen M.R."/>
            <person name="Archer D.B."/>
            <person name="Baker S.E."/>
            <person name="Benoit I."/>
            <person name="Brakhage A.A."/>
            <person name="Braus G.H."/>
            <person name="Fischer R."/>
            <person name="Frisvad J.C."/>
            <person name="Goldman G.H."/>
            <person name="Houbraken J."/>
            <person name="Oakley B."/>
            <person name="Pocsi I."/>
            <person name="Scazzocchio C."/>
            <person name="Seiboth B."/>
            <person name="vanKuyk P.A."/>
            <person name="Wortman J."/>
            <person name="Dyer P.S."/>
            <person name="Grigoriev I.V."/>
        </authorList>
    </citation>
    <scope>NUCLEOTIDE SEQUENCE [LARGE SCALE GENOMIC DNA]</scope>
    <source>
        <strain evidence="3">DTO 134E9</strain>
    </source>
</reference>
<protein>
    <recommendedName>
        <fullName evidence="4">Dipeptidylpeptidase IV N-terminal domain-containing protein</fullName>
    </recommendedName>
</protein>
<dbReference type="GeneID" id="63754216"/>
<dbReference type="InterPro" id="IPR011659">
    <property type="entry name" value="WD40"/>
</dbReference>
<accession>A0A1L9RMW6</accession>
<evidence type="ECO:0000256" key="1">
    <source>
        <dbReference type="SAM" id="SignalP"/>
    </source>
</evidence>
<organism evidence="2 3">
    <name type="scientific">Aspergillus wentii DTO 134E9</name>
    <dbReference type="NCBI Taxonomy" id="1073089"/>
    <lineage>
        <taxon>Eukaryota</taxon>
        <taxon>Fungi</taxon>
        <taxon>Dikarya</taxon>
        <taxon>Ascomycota</taxon>
        <taxon>Pezizomycotina</taxon>
        <taxon>Eurotiomycetes</taxon>
        <taxon>Eurotiomycetidae</taxon>
        <taxon>Eurotiales</taxon>
        <taxon>Aspergillaceae</taxon>
        <taxon>Aspergillus</taxon>
        <taxon>Aspergillus subgen. Cremei</taxon>
    </lineage>
</organism>
<sequence length="651" mass="73244">MRVLSLALYLFASASLSPVLGCPYLDAANAGKKGVFFHNRIAPITQQLFIANSDATNERSLLGNHSSKLDYHASFSPDDEWIVFTSERNGDGNADLYRIRTDGTDLEELIATPSIEDSGVISPDGKKLAYVSSENGYKANIWVMDLATKERYNLTDTASTRSDPNSPSGNFMPSWSPDGEWIAFSSDRNTDWYLGNATDWEHIQETSIYVIRPNGSDFRTVAKKPGFALGSPKWSYDGSRIVYYEMTRQNTWYVHQPSISGTSDIVSVDFAAGKDRQVHVSSVEGYGINPSYVSKDGNIGYLIKSGDYAGINYTTYDVGHQWLGKTTDNSTPLRQPAWNANGTQVVFQKDDWHIRADDTPLYSWDEDWEYRFMDMMPQLNNATGMVTLSQKQNGNTAIVKKRADGSDYSVVFDPYSTDQVNAYEIATGNAGCQQPSWSGDGEWLTFSIGWWFQNRTTDAAWVYRVRANGSDYEQLTGDVPEELNAGYSSFSPDGTKIVYRIMGETRRGLRILDLNSRKIHNLTDKWDNMPGWSPDGKRIVFTRRNNWTETENITTPWDPYDVWTIHPDGSNATQVTTALGNDGHAVWSNDNRILFSTSRYGFRGESANYDNTFQPYGVSMVMNADGSDQRPMTDSLWEDAMPQFVFNEFLS</sequence>
<dbReference type="STRING" id="1073089.A0A1L9RMW6"/>
<feature type="signal peptide" evidence="1">
    <location>
        <begin position="1"/>
        <end position="21"/>
    </location>
</feature>
<dbReference type="EMBL" id="KV878211">
    <property type="protein sequence ID" value="OJJ36276.1"/>
    <property type="molecule type" value="Genomic_DNA"/>
</dbReference>
<dbReference type="Proteomes" id="UP000184383">
    <property type="component" value="Unassembled WGS sequence"/>
</dbReference>
<keyword evidence="1" id="KW-0732">Signal</keyword>
<gene>
    <name evidence="2" type="ORF">ASPWEDRAFT_58229</name>
</gene>
<dbReference type="InterPro" id="IPR011042">
    <property type="entry name" value="6-blade_b-propeller_TolB-like"/>
</dbReference>
<dbReference type="Gene3D" id="2.120.10.30">
    <property type="entry name" value="TolB, C-terminal domain"/>
    <property type="match status" value="3"/>
</dbReference>
<keyword evidence="3" id="KW-1185">Reference proteome</keyword>
<dbReference type="PANTHER" id="PTHR32161">
    <property type="entry name" value="DPP6 N-TERMINAL DOMAIN-LIKE PROTEIN"/>
    <property type="match status" value="1"/>
</dbReference>
<dbReference type="Pfam" id="PF07676">
    <property type="entry name" value="PD40"/>
    <property type="match status" value="5"/>
</dbReference>